<dbReference type="STRING" id="349064.SAMN05660429_00012"/>
<comment type="subunit">
    <text evidence="3 13">Homodimer.</text>
</comment>
<comment type="cofactor">
    <cofactor evidence="13 14">
        <name>Mg(2+)</name>
        <dbReference type="ChEBI" id="CHEBI:18420"/>
    </cofactor>
    <text evidence="13 14">Binds 3 Mg(2+) ions per subunit.</text>
</comment>
<dbReference type="GO" id="GO:0004824">
    <property type="term" value="F:lysine-tRNA ligase activity"/>
    <property type="evidence" value="ECO:0007669"/>
    <property type="project" value="UniProtKB-UniRule"/>
</dbReference>
<dbReference type="InterPro" id="IPR044136">
    <property type="entry name" value="Lys-tRNA-ligase_II_N"/>
</dbReference>
<dbReference type="SUPFAM" id="SSF55681">
    <property type="entry name" value="Class II aaRS and biotin synthetases"/>
    <property type="match status" value="1"/>
</dbReference>
<keyword evidence="11 13" id="KW-0030">Aminoacyl-tRNA synthetase</keyword>
<evidence type="ECO:0000256" key="2">
    <source>
        <dbReference type="ARBA" id="ARBA00008226"/>
    </source>
</evidence>
<dbReference type="InterPro" id="IPR006195">
    <property type="entry name" value="aa-tRNA-synth_II"/>
</dbReference>
<dbReference type="OrthoDB" id="9802326at2"/>
<dbReference type="PRINTS" id="PR00982">
    <property type="entry name" value="TRNASYNTHLYS"/>
</dbReference>
<dbReference type="Proteomes" id="UP000199308">
    <property type="component" value="Unassembled WGS sequence"/>
</dbReference>
<dbReference type="InterPro" id="IPR002313">
    <property type="entry name" value="Lys-tRNA-ligase_II"/>
</dbReference>
<evidence type="ECO:0000256" key="5">
    <source>
        <dbReference type="ARBA" id="ARBA00022598"/>
    </source>
</evidence>
<evidence type="ECO:0000256" key="8">
    <source>
        <dbReference type="ARBA" id="ARBA00022840"/>
    </source>
</evidence>
<evidence type="ECO:0000259" key="16">
    <source>
        <dbReference type="PROSITE" id="PS50862"/>
    </source>
</evidence>
<keyword evidence="6 13" id="KW-0479">Metal-binding</keyword>
<comment type="subcellular location">
    <subcellularLocation>
        <location evidence="1 13">Cytoplasm</location>
    </subcellularLocation>
</comment>
<evidence type="ECO:0000313" key="18">
    <source>
        <dbReference type="Proteomes" id="UP000199308"/>
    </source>
</evidence>
<dbReference type="EMBL" id="FOHK01000001">
    <property type="protein sequence ID" value="SES62261.1"/>
    <property type="molecule type" value="Genomic_DNA"/>
</dbReference>
<dbReference type="EC" id="6.1.1.6" evidence="13"/>
<comment type="catalytic activity">
    <reaction evidence="12 13 14">
        <text>tRNA(Lys) + L-lysine + ATP = L-lysyl-tRNA(Lys) + AMP + diphosphate</text>
        <dbReference type="Rhea" id="RHEA:20792"/>
        <dbReference type="Rhea" id="RHEA-COMP:9696"/>
        <dbReference type="Rhea" id="RHEA-COMP:9697"/>
        <dbReference type="ChEBI" id="CHEBI:30616"/>
        <dbReference type="ChEBI" id="CHEBI:32551"/>
        <dbReference type="ChEBI" id="CHEBI:33019"/>
        <dbReference type="ChEBI" id="CHEBI:78442"/>
        <dbReference type="ChEBI" id="CHEBI:78529"/>
        <dbReference type="ChEBI" id="CHEBI:456215"/>
        <dbReference type="EC" id="6.1.1.6"/>
    </reaction>
</comment>
<evidence type="ECO:0000256" key="6">
    <source>
        <dbReference type="ARBA" id="ARBA00022723"/>
    </source>
</evidence>
<keyword evidence="15" id="KW-0175">Coiled coil</keyword>
<dbReference type="InterPro" id="IPR004365">
    <property type="entry name" value="NA-bd_OB_tRNA"/>
</dbReference>
<evidence type="ECO:0000256" key="15">
    <source>
        <dbReference type="SAM" id="Coils"/>
    </source>
</evidence>
<dbReference type="CDD" id="cd00775">
    <property type="entry name" value="LysRS_core"/>
    <property type="match status" value="1"/>
</dbReference>
<reference evidence="17 18" key="1">
    <citation type="submission" date="2016-10" db="EMBL/GenBank/DDBJ databases">
        <authorList>
            <person name="de Groot N.N."/>
        </authorList>
    </citation>
    <scope>NUCLEOTIDE SEQUENCE [LARGE SCALE GENOMIC DNA]</scope>
    <source>
        <strain evidence="17 18">DSM 19706</strain>
    </source>
</reference>
<feature type="binding site" evidence="13">
    <location>
        <position position="422"/>
    </location>
    <ligand>
        <name>Mg(2+)</name>
        <dbReference type="ChEBI" id="CHEBI:18420"/>
        <label>1</label>
    </ligand>
</feature>
<feature type="domain" description="Aminoacyl-transfer RNA synthetases class-II family profile" evidence="16">
    <location>
        <begin position="174"/>
        <end position="510"/>
    </location>
</feature>
<evidence type="ECO:0000256" key="10">
    <source>
        <dbReference type="ARBA" id="ARBA00022917"/>
    </source>
</evidence>
<keyword evidence="5 13" id="KW-0436">Ligase</keyword>
<comment type="similarity">
    <text evidence="2 13">Belongs to the class-II aminoacyl-tRNA synthetase family.</text>
</comment>
<evidence type="ECO:0000256" key="7">
    <source>
        <dbReference type="ARBA" id="ARBA00022741"/>
    </source>
</evidence>
<dbReference type="InterPro" id="IPR045864">
    <property type="entry name" value="aa-tRNA-synth_II/BPL/LPL"/>
</dbReference>
<dbReference type="InterPro" id="IPR018149">
    <property type="entry name" value="Lys-tRNA-synth_II_C"/>
</dbReference>
<dbReference type="InterPro" id="IPR004364">
    <property type="entry name" value="Aa-tRNA-synt_II"/>
</dbReference>
<evidence type="ECO:0000256" key="4">
    <source>
        <dbReference type="ARBA" id="ARBA00022490"/>
    </source>
</evidence>
<dbReference type="RefSeq" id="WP_093326623.1">
    <property type="nucleotide sequence ID" value="NZ_AP027363.1"/>
</dbReference>
<accession>A0A1H9Y0H5</accession>
<dbReference type="GO" id="GO:0005829">
    <property type="term" value="C:cytosol"/>
    <property type="evidence" value="ECO:0007669"/>
    <property type="project" value="UniProtKB-ARBA"/>
</dbReference>
<evidence type="ECO:0000256" key="9">
    <source>
        <dbReference type="ARBA" id="ARBA00022842"/>
    </source>
</evidence>
<dbReference type="GO" id="GO:0000049">
    <property type="term" value="F:tRNA binding"/>
    <property type="evidence" value="ECO:0007669"/>
    <property type="project" value="TreeGrafter"/>
</dbReference>
<feature type="binding site" evidence="13">
    <location>
        <position position="429"/>
    </location>
    <ligand>
        <name>Mg(2+)</name>
        <dbReference type="ChEBI" id="CHEBI:18420"/>
        <label>2</label>
    </ligand>
</feature>
<dbReference type="NCBIfam" id="TIGR00499">
    <property type="entry name" value="lysS_bact"/>
    <property type="match status" value="1"/>
</dbReference>
<keyword evidence="18" id="KW-1185">Reference proteome</keyword>
<organism evidence="17 18">
    <name type="scientific">Thalassotalea agarivorans</name>
    <name type="common">Thalassomonas agarivorans</name>
    <dbReference type="NCBI Taxonomy" id="349064"/>
    <lineage>
        <taxon>Bacteria</taxon>
        <taxon>Pseudomonadati</taxon>
        <taxon>Pseudomonadota</taxon>
        <taxon>Gammaproteobacteria</taxon>
        <taxon>Alteromonadales</taxon>
        <taxon>Colwelliaceae</taxon>
        <taxon>Thalassotalea</taxon>
    </lineage>
</organism>
<dbReference type="Pfam" id="PF01336">
    <property type="entry name" value="tRNA_anti-codon"/>
    <property type="match status" value="1"/>
</dbReference>
<protein>
    <recommendedName>
        <fullName evidence="13">Lysine--tRNA ligase</fullName>
        <ecNumber evidence="13">6.1.1.6</ecNumber>
    </recommendedName>
    <alternativeName>
        <fullName evidence="13">Lysyl-tRNA synthetase</fullName>
        <shortName evidence="13">LysRS</shortName>
    </alternativeName>
</protein>
<dbReference type="PANTHER" id="PTHR42918:SF15">
    <property type="entry name" value="LYSINE--TRNA LIGASE, CHLOROPLASTIC_MITOCHONDRIAL"/>
    <property type="match status" value="1"/>
</dbReference>
<dbReference type="Gene3D" id="3.30.930.10">
    <property type="entry name" value="Bira Bifunctional Protein, Domain 2"/>
    <property type="match status" value="1"/>
</dbReference>
<dbReference type="PROSITE" id="PS50862">
    <property type="entry name" value="AA_TRNA_LIGASE_II"/>
    <property type="match status" value="1"/>
</dbReference>
<dbReference type="GO" id="GO:0006430">
    <property type="term" value="P:lysyl-tRNA aminoacylation"/>
    <property type="evidence" value="ECO:0007669"/>
    <property type="project" value="UniProtKB-UniRule"/>
</dbReference>
<evidence type="ECO:0000256" key="14">
    <source>
        <dbReference type="RuleBase" id="RU000336"/>
    </source>
</evidence>
<dbReference type="GO" id="GO:0042803">
    <property type="term" value="F:protein homodimerization activity"/>
    <property type="evidence" value="ECO:0007669"/>
    <property type="project" value="UniProtKB-ARBA"/>
</dbReference>
<dbReference type="HAMAP" id="MF_00252">
    <property type="entry name" value="Lys_tRNA_synth_class2"/>
    <property type="match status" value="1"/>
</dbReference>
<dbReference type="CDD" id="cd04322">
    <property type="entry name" value="LysRS_N"/>
    <property type="match status" value="1"/>
</dbReference>
<keyword evidence="8 13" id="KW-0067">ATP-binding</keyword>
<dbReference type="GO" id="GO:0005524">
    <property type="term" value="F:ATP binding"/>
    <property type="evidence" value="ECO:0007669"/>
    <property type="project" value="UniProtKB-UniRule"/>
</dbReference>
<gene>
    <name evidence="13" type="primary">lysS</name>
    <name evidence="17" type="ORF">SAMN05660429_00012</name>
</gene>
<evidence type="ECO:0000256" key="11">
    <source>
        <dbReference type="ARBA" id="ARBA00023146"/>
    </source>
</evidence>
<dbReference type="FunFam" id="2.40.50.140:FF:000024">
    <property type="entry name" value="Lysine--tRNA ligase"/>
    <property type="match status" value="1"/>
</dbReference>
<dbReference type="Gene3D" id="2.40.50.140">
    <property type="entry name" value="Nucleic acid-binding proteins"/>
    <property type="match status" value="1"/>
</dbReference>
<evidence type="ECO:0000313" key="17">
    <source>
        <dbReference type="EMBL" id="SES62261.1"/>
    </source>
</evidence>
<feature type="coiled-coil region" evidence="15">
    <location>
        <begin position="430"/>
        <end position="457"/>
    </location>
</feature>
<dbReference type="GO" id="GO:0000287">
    <property type="term" value="F:magnesium ion binding"/>
    <property type="evidence" value="ECO:0007669"/>
    <property type="project" value="UniProtKB-UniRule"/>
</dbReference>
<feature type="binding site" evidence="13">
    <location>
        <position position="429"/>
    </location>
    <ligand>
        <name>Mg(2+)</name>
        <dbReference type="ChEBI" id="CHEBI:18420"/>
        <label>1</label>
    </ligand>
</feature>
<evidence type="ECO:0000256" key="3">
    <source>
        <dbReference type="ARBA" id="ARBA00011738"/>
    </source>
</evidence>
<name>A0A1H9Y0H5_THASX</name>
<dbReference type="InterPro" id="IPR012340">
    <property type="entry name" value="NA-bd_OB-fold"/>
</dbReference>
<proteinExistence type="inferred from homology"/>
<keyword evidence="10 13" id="KW-0648">Protein biosynthesis</keyword>
<dbReference type="NCBIfam" id="NF001756">
    <property type="entry name" value="PRK00484.1"/>
    <property type="match status" value="1"/>
</dbReference>
<dbReference type="FunFam" id="3.30.930.10:FF:000001">
    <property type="entry name" value="Lysine--tRNA ligase"/>
    <property type="match status" value="1"/>
</dbReference>
<dbReference type="Pfam" id="PF00152">
    <property type="entry name" value="tRNA-synt_2"/>
    <property type="match status" value="1"/>
</dbReference>
<dbReference type="PANTHER" id="PTHR42918">
    <property type="entry name" value="LYSYL-TRNA SYNTHETASE"/>
    <property type="match status" value="1"/>
</dbReference>
<keyword evidence="9 13" id="KW-0460">Magnesium</keyword>
<evidence type="ECO:0000256" key="12">
    <source>
        <dbReference type="ARBA" id="ARBA00048573"/>
    </source>
</evidence>
<sequence>MTDQIKQDENKLIAERRGKLEKIRENCSANGHPNTFDRKDYANDLQLAHGEKDKETLEAETATYSVAGRVMAKRGPFLVLQDMTGRIQAYADKNVQKDIKARWGLLDIGDIIGVTGTLHKSGKGDLYVNMDEYSLLTKSLRPLPEKFHGLSDQETKYRQRYVDLIINEETRNTFKVRSKIVDGIRKFLTERDFMEVETPMLQTIPGGATAKPFVTYHNALDIEMFMRIAPELYLKRLVVGGFERVFEINRNFRNEGLSTRHNPEFTMIEFYQAYADYNDLMDLTEEMLRTLAQDVLGTTTVRNTVKNSEGEVAEEKFYDFGQPFARLSMVDAILKHAPNLDESVLRNPEENFDALKAMAKQVGVKEGEAAKVWGPGKYICEIFEEVAEHKLDQPTFITEYPWEVSPLARRNDDNPFITDRFEFFVGGRELANGFSELNDAEDQAERFRKQVEEKDAGDDEAMHFDEDYVRALEFGLPPTAGEGIGIDRLVMLFTDSPTIKDVILFPHMKPQGGE</sequence>
<dbReference type="SUPFAM" id="SSF50249">
    <property type="entry name" value="Nucleic acid-binding proteins"/>
    <property type="match status" value="1"/>
</dbReference>
<dbReference type="AlphaFoldDB" id="A0A1H9Y0H5"/>
<evidence type="ECO:0000256" key="13">
    <source>
        <dbReference type="HAMAP-Rule" id="MF_00252"/>
    </source>
</evidence>
<keyword evidence="4 13" id="KW-0963">Cytoplasm</keyword>
<keyword evidence="7 13" id="KW-0547">Nucleotide-binding</keyword>
<evidence type="ECO:0000256" key="1">
    <source>
        <dbReference type="ARBA" id="ARBA00004496"/>
    </source>
</evidence>